<gene>
    <name evidence="3" type="ORF">FEJ81_11935</name>
</gene>
<dbReference type="RefSeq" id="WP_138245502.1">
    <property type="nucleotide sequence ID" value="NZ_CP040330.1"/>
</dbReference>
<proteinExistence type="predicted"/>
<dbReference type="InterPro" id="IPR011006">
    <property type="entry name" value="CheY-like_superfamily"/>
</dbReference>
<dbReference type="GeneID" id="40265994"/>
<reference evidence="4" key="1">
    <citation type="submission" date="2019-05" db="EMBL/GenBank/DDBJ databases">
        <title>Genome sequence and methylation pattern of the halophilic Archaeon Natrinema versiforme BOL5-4.</title>
        <authorList>
            <person name="DasSarma P."/>
            <person name="Anton B.P."/>
            <person name="DasSarma S.L."/>
            <person name="Martinez F.L."/>
            <person name="Guzman D."/>
            <person name="Roberts R.J."/>
            <person name="DasSarma S."/>
        </authorList>
    </citation>
    <scope>NUCLEOTIDE SEQUENCE [LARGE SCALE GENOMIC DNA]</scope>
    <source>
        <strain evidence="4">BOL5-4</strain>
    </source>
</reference>
<dbReference type="PROSITE" id="PS50110">
    <property type="entry name" value="RESPONSE_REGULATORY"/>
    <property type="match status" value="1"/>
</dbReference>
<dbReference type="KEGG" id="nvr:FEJ81_11935"/>
<dbReference type="Gene3D" id="3.40.50.2300">
    <property type="match status" value="1"/>
</dbReference>
<dbReference type="AlphaFoldDB" id="A0A4P8WM18"/>
<dbReference type="GO" id="GO:0000160">
    <property type="term" value="P:phosphorelay signal transduction system"/>
    <property type="evidence" value="ECO:0007669"/>
    <property type="project" value="InterPro"/>
</dbReference>
<dbReference type="PANTHER" id="PTHR44520">
    <property type="entry name" value="RESPONSE REGULATOR RCP1-RELATED"/>
    <property type="match status" value="1"/>
</dbReference>
<accession>A0A4P8WM18</accession>
<feature type="domain" description="Response regulatory" evidence="2">
    <location>
        <begin position="8"/>
        <end position="133"/>
    </location>
</feature>
<dbReference type="CDD" id="cd17557">
    <property type="entry name" value="REC_Rcp-like"/>
    <property type="match status" value="1"/>
</dbReference>
<dbReference type="Pfam" id="PF00072">
    <property type="entry name" value="Response_reg"/>
    <property type="match status" value="1"/>
</dbReference>
<protein>
    <submittedName>
        <fullName evidence="3">Response regulator</fullName>
    </submittedName>
</protein>
<dbReference type="Proteomes" id="UP000302218">
    <property type="component" value="Chromosome"/>
</dbReference>
<evidence type="ECO:0000313" key="3">
    <source>
        <dbReference type="EMBL" id="QCS43031.1"/>
    </source>
</evidence>
<sequence>MTDSHPVEALLIDPNPEHVRIFFEALENEKIASRIHAVSSGGEALDFLHRRGEYSDAVQPNLILLDIDLPEMDGHRLLEDLIADPDLEGVPVIVLSGSNEAERVARSYELRANAYVQKPVESAAFIDIVRSFEDFWLEIVRLPPSEPEDGEHP</sequence>
<dbReference type="InterPro" id="IPR052893">
    <property type="entry name" value="TCS_response_regulator"/>
</dbReference>
<name>A0A4P8WM18_9EURY</name>
<evidence type="ECO:0000256" key="1">
    <source>
        <dbReference type="PROSITE-ProRule" id="PRU00169"/>
    </source>
</evidence>
<dbReference type="InterPro" id="IPR001789">
    <property type="entry name" value="Sig_transdc_resp-reg_receiver"/>
</dbReference>
<organism evidence="3 4">
    <name type="scientific">Natrinema versiforme</name>
    <dbReference type="NCBI Taxonomy" id="88724"/>
    <lineage>
        <taxon>Archaea</taxon>
        <taxon>Methanobacteriati</taxon>
        <taxon>Methanobacteriota</taxon>
        <taxon>Stenosarchaea group</taxon>
        <taxon>Halobacteria</taxon>
        <taxon>Halobacteriales</taxon>
        <taxon>Natrialbaceae</taxon>
        <taxon>Natrinema</taxon>
    </lineage>
</organism>
<keyword evidence="1" id="KW-0597">Phosphoprotein</keyword>
<evidence type="ECO:0000259" key="2">
    <source>
        <dbReference type="PROSITE" id="PS50110"/>
    </source>
</evidence>
<dbReference type="OrthoDB" id="9652at2157"/>
<dbReference type="PANTHER" id="PTHR44520:SF2">
    <property type="entry name" value="RESPONSE REGULATOR RCP1"/>
    <property type="match status" value="1"/>
</dbReference>
<dbReference type="SMART" id="SM00448">
    <property type="entry name" value="REC"/>
    <property type="match status" value="1"/>
</dbReference>
<evidence type="ECO:0000313" key="4">
    <source>
        <dbReference type="Proteomes" id="UP000302218"/>
    </source>
</evidence>
<dbReference type="EMBL" id="CP040330">
    <property type="protein sequence ID" value="QCS43031.1"/>
    <property type="molecule type" value="Genomic_DNA"/>
</dbReference>
<dbReference type="SUPFAM" id="SSF52172">
    <property type="entry name" value="CheY-like"/>
    <property type="match status" value="1"/>
</dbReference>
<feature type="modified residue" description="4-aspartylphosphate" evidence="1">
    <location>
        <position position="66"/>
    </location>
</feature>